<comment type="caution">
    <text evidence="2">The sequence shown here is derived from an EMBL/GenBank/DDBJ whole genome shotgun (WGS) entry which is preliminary data.</text>
</comment>
<sequence length="317" mass="36290">MIISVINYKGGVGKTTMTANIAAEMAYRGKKVLVLDLDPQTNLTFSFLTVEQWQHAYQHQTIKRWYDAFIDKDEELDLKDFITRPERAHKRLRALEATGILDLIPSHLGLVNVDNDLAIKIWKGNQGVTERSHRYEYLRILSRLKTGLIPLAKNEYDIILIDCPPNLNYVTQTAIIASDGLLIPAKPDYLSTLGISELKQHLNQLIEDYNSKAQMEPYGYKPICPYWLGVVFTMVGLWKNEPYQTLQDYIDRVKRQQIGTFETLITENKTDYSEAPEKGIPVVLTPASKDRYASIHMRLKALTSEVEAKIQQMKSGR</sequence>
<organism evidence="2 3">
    <name type="scientific">Heliobacterium chlorum</name>
    <dbReference type="NCBI Taxonomy" id="2698"/>
    <lineage>
        <taxon>Bacteria</taxon>
        <taxon>Bacillati</taxon>
        <taxon>Bacillota</taxon>
        <taxon>Clostridia</taxon>
        <taxon>Eubacteriales</taxon>
        <taxon>Heliobacteriaceae</taxon>
        <taxon>Heliobacterium</taxon>
    </lineage>
</organism>
<dbReference type="PANTHER" id="PTHR13696:SF99">
    <property type="entry name" value="COBYRINIC ACID AC-DIAMIDE SYNTHASE"/>
    <property type="match status" value="1"/>
</dbReference>
<dbReference type="Pfam" id="PF13614">
    <property type="entry name" value="AAA_31"/>
    <property type="match status" value="1"/>
</dbReference>
<name>A0ABR7T683_HELCL</name>
<dbReference type="InterPro" id="IPR027417">
    <property type="entry name" value="P-loop_NTPase"/>
</dbReference>
<dbReference type="RefSeq" id="WP_188040813.1">
    <property type="nucleotide sequence ID" value="NZ_JACVHF010000013.1"/>
</dbReference>
<dbReference type="InterPro" id="IPR050678">
    <property type="entry name" value="DNA_Partitioning_ATPase"/>
</dbReference>
<dbReference type="CDD" id="cd02042">
    <property type="entry name" value="ParAB_family"/>
    <property type="match status" value="1"/>
</dbReference>
<evidence type="ECO:0000313" key="3">
    <source>
        <dbReference type="Proteomes" id="UP000617402"/>
    </source>
</evidence>
<evidence type="ECO:0000313" key="2">
    <source>
        <dbReference type="EMBL" id="MBC9785349.1"/>
    </source>
</evidence>
<dbReference type="PANTHER" id="PTHR13696">
    <property type="entry name" value="P-LOOP CONTAINING NUCLEOSIDE TRIPHOSPHATE HYDROLASE"/>
    <property type="match status" value="1"/>
</dbReference>
<gene>
    <name evidence="2" type="ORF">H1S01_12600</name>
</gene>
<dbReference type="InterPro" id="IPR025669">
    <property type="entry name" value="AAA_dom"/>
</dbReference>
<dbReference type="EMBL" id="JACVHF010000013">
    <property type="protein sequence ID" value="MBC9785349.1"/>
    <property type="molecule type" value="Genomic_DNA"/>
</dbReference>
<dbReference type="Gene3D" id="3.40.50.300">
    <property type="entry name" value="P-loop containing nucleotide triphosphate hydrolases"/>
    <property type="match status" value="1"/>
</dbReference>
<proteinExistence type="predicted"/>
<reference evidence="2 3" key="1">
    <citation type="submission" date="2020-07" db="EMBL/GenBank/DDBJ databases">
        <title>Draft whole-genome sequence of Heliobacterium chlorum DSM 3682, type strain.</title>
        <authorList>
            <person name="Kyndt J.A."/>
            <person name="Meyer T.E."/>
            <person name="Imhoff J.F."/>
        </authorList>
    </citation>
    <scope>NUCLEOTIDE SEQUENCE [LARGE SCALE GENOMIC DNA]</scope>
    <source>
        <strain evidence="2 3">DSM 3682</strain>
    </source>
</reference>
<feature type="domain" description="AAA" evidence="1">
    <location>
        <begin position="2"/>
        <end position="214"/>
    </location>
</feature>
<keyword evidence="3" id="KW-1185">Reference proteome</keyword>
<evidence type="ECO:0000259" key="1">
    <source>
        <dbReference type="Pfam" id="PF13614"/>
    </source>
</evidence>
<protein>
    <submittedName>
        <fullName evidence="2">AAA family ATPase</fullName>
    </submittedName>
</protein>
<dbReference type="Proteomes" id="UP000617402">
    <property type="component" value="Unassembled WGS sequence"/>
</dbReference>
<accession>A0ABR7T683</accession>
<dbReference type="SUPFAM" id="SSF52540">
    <property type="entry name" value="P-loop containing nucleoside triphosphate hydrolases"/>
    <property type="match status" value="1"/>
</dbReference>